<dbReference type="GeneID" id="108824840"/>
<organism evidence="2 3">
    <name type="scientific">Raphanus sativus</name>
    <name type="common">Radish</name>
    <name type="synonym">Raphanus raphanistrum var. sativus</name>
    <dbReference type="NCBI Taxonomy" id="3726"/>
    <lineage>
        <taxon>Eukaryota</taxon>
        <taxon>Viridiplantae</taxon>
        <taxon>Streptophyta</taxon>
        <taxon>Embryophyta</taxon>
        <taxon>Tracheophyta</taxon>
        <taxon>Spermatophyta</taxon>
        <taxon>Magnoliopsida</taxon>
        <taxon>eudicotyledons</taxon>
        <taxon>Gunneridae</taxon>
        <taxon>Pentapetalae</taxon>
        <taxon>rosids</taxon>
        <taxon>malvids</taxon>
        <taxon>Brassicales</taxon>
        <taxon>Brassicaceae</taxon>
        <taxon>Brassiceae</taxon>
        <taxon>Raphanus</taxon>
    </lineage>
</organism>
<protein>
    <submittedName>
        <fullName evidence="3">FKBP12-interacting protein of 37 kDa-like</fullName>
    </submittedName>
</protein>
<feature type="compositionally biased region" description="Basic and acidic residues" evidence="1">
    <location>
        <begin position="23"/>
        <end position="33"/>
    </location>
</feature>
<feature type="compositionally biased region" description="Basic and acidic residues" evidence="1">
    <location>
        <begin position="160"/>
        <end position="175"/>
    </location>
</feature>
<proteinExistence type="predicted"/>
<dbReference type="RefSeq" id="XP_056865278.1">
    <property type="nucleotide sequence ID" value="XM_057009298.1"/>
</dbReference>
<dbReference type="KEGG" id="rsz:108824840"/>
<gene>
    <name evidence="3" type="primary">LOC108824840</name>
</gene>
<dbReference type="Proteomes" id="UP000504610">
    <property type="component" value="Chromosome 4"/>
</dbReference>
<feature type="compositionally biased region" description="Polar residues" evidence="1">
    <location>
        <begin position="9"/>
        <end position="18"/>
    </location>
</feature>
<dbReference type="OrthoDB" id="1094456at2759"/>
<evidence type="ECO:0000313" key="3">
    <source>
        <dbReference type="RefSeq" id="XP_056865278.1"/>
    </source>
</evidence>
<reference evidence="3" key="2">
    <citation type="submission" date="2025-08" db="UniProtKB">
        <authorList>
            <consortium name="RefSeq"/>
        </authorList>
    </citation>
    <scope>IDENTIFICATION</scope>
    <source>
        <tissue evidence="3">Leaf</tissue>
    </source>
</reference>
<feature type="region of interest" description="Disordered" evidence="1">
    <location>
        <begin position="1"/>
        <end position="34"/>
    </location>
</feature>
<reference evidence="2" key="1">
    <citation type="journal article" date="2019" name="Database">
        <title>The radish genome database (RadishGD): an integrated information resource for radish genomics.</title>
        <authorList>
            <person name="Yu H.J."/>
            <person name="Baek S."/>
            <person name="Lee Y.J."/>
            <person name="Cho A."/>
            <person name="Mun J.H."/>
        </authorList>
    </citation>
    <scope>NUCLEOTIDE SEQUENCE [LARGE SCALE GENOMIC DNA]</scope>
    <source>
        <strain evidence="2">cv. WK10039</strain>
    </source>
</reference>
<evidence type="ECO:0000256" key="1">
    <source>
        <dbReference type="SAM" id="MobiDB-lite"/>
    </source>
</evidence>
<feature type="region of interest" description="Disordered" evidence="1">
    <location>
        <begin position="160"/>
        <end position="188"/>
    </location>
</feature>
<name>A0A9W3DNL5_RAPSA</name>
<accession>A0A9W3DNL5</accession>
<evidence type="ECO:0000313" key="2">
    <source>
        <dbReference type="Proteomes" id="UP000504610"/>
    </source>
</evidence>
<dbReference type="AlphaFoldDB" id="A0A9W3DNL5"/>
<sequence>MDGDFSGDHSASNETRVSGNKRRFGDHEHDVSVSKKSCTECVAIVSSTIESLEVLKDELASCRALLSGSFDKLKDELASLFFDSFQSVKDEFASCQNELDKWKSAFKKESFVPARKSPEPQHVIDYIQTLRSSDKSLKEELEIAQMKLAIRDLKAQLKPESEKLTDGDTEVHDEQQQQQGSTPSGPSRNVAYLEEELRAANARIAELNEYQEVELKEMVKQLEYYRNLGKLILDKFPDLVPPQPAPEDNNDQR</sequence>
<keyword evidence="2" id="KW-1185">Reference proteome</keyword>